<dbReference type="PANTHER" id="PTHR21248">
    <property type="entry name" value="CARDIOLIPIN SYNTHASE"/>
    <property type="match status" value="1"/>
</dbReference>
<evidence type="ECO:0000313" key="3">
    <source>
        <dbReference type="EMBL" id="TSJ77778.1"/>
    </source>
</evidence>
<organism evidence="3 4">
    <name type="scientific">Rariglobus hedericola</name>
    <dbReference type="NCBI Taxonomy" id="2597822"/>
    <lineage>
        <taxon>Bacteria</taxon>
        <taxon>Pseudomonadati</taxon>
        <taxon>Verrucomicrobiota</taxon>
        <taxon>Opitutia</taxon>
        <taxon>Opitutales</taxon>
        <taxon>Opitutaceae</taxon>
        <taxon>Rariglobus</taxon>
    </lineage>
</organism>
<evidence type="ECO:0000259" key="2">
    <source>
        <dbReference type="PROSITE" id="PS50035"/>
    </source>
</evidence>
<dbReference type="InterPro" id="IPR025202">
    <property type="entry name" value="PLD-like_dom"/>
</dbReference>
<keyword evidence="1" id="KW-0472">Membrane</keyword>
<dbReference type="GO" id="GO:0008808">
    <property type="term" value="F:cardiolipin synthase activity"/>
    <property type="evidence" value="ECO:0007669"/>
    <property type="project" value="TreeGrafter"/>
</dbReference>
<proteinExistence type="predicted"/>
<keyword evidence="1" id="KW-1133">Transmembrane helix</keyword>
<dbReference type="PROSITE" id="PS50035">
    <property type="entry name" value="PLD"/>
    <property type="match status" value="2"/>
</dbReference>
<evidence type="ECO:0000313" key="4">
    <source>
        <dbReference type="Proteomes" id="UP000315648"/>
    </source>
</evidence>
<keyword evidence="1" id="KW-0812">Transmembrane</keyword>
<dbReference type="GO" id="GO:0016020">
    <property type="term" value="C:membrane"/>
    <property type="evidence" value="ECO:0007669"/>
    <property type="project" value="TreeGrafter"/>
</dbReference>
<keyword evidence="4" id="KW-1185">Reference proteome</keyword>
<comment type="caution">
    <text evidence="3">The sequence shown here is derived from an EMBL/GenBank/DDBJ whole genome shotgun (WGS) entry which is preliminary data.</text>
</comment>
<dbReference type="EMBL" id="VMBG01000001">
    <property type="protein sequence ID" value="TSJ77778.1"/>
    <property type="molecule type" value="Genomic_DNA"/>
</dbReference>
<dbReference type="GO" id="GO:0032049">
    <property type="term" value="P:cardiolipin biosynthetic process"/>
    <property type="evidence" value="ECO:0007669"/>
    <property type="project" value="UniProtKB-ARBA"/>
</dbReference>
<gene>
    <name evidence="3" type="ORF">FPL22_00270</name>
</gene>
<dbReference type="CDD" id="cd09159">
    <property type="entry name" value="PLDc_ybhO_like_2"/>
    <property type="match status" value="1"/>
</dbReference>
<name>A0A556QM98_9BACT</name>
<dbReference type="AlphaFoldDB" id="A0A556QM98"/>
<protein>
    <submittedName>
        <fullName evidence="3">Cardiolipin synthase B</fullName>
    </submittedName>
</protein>
<feature type="domain" description="PLD phosphodiesterase" evidence="2">
    <location>
        <begin position="360"/>
        <end position="387"/>
    </location>
</feature>
<dbReference type="InterPro" id="IPR001736">
    <property type="entry name" value="PLipase_D/transphosphatidylase"/>
</dbReference>
<sequence>MSQSSSLLKRFQAWRRRPAPSAKASRHRVWWISILAVVALVSFFFWFTSARMLTDRFNIAEPVNSAAFAESIGPLLGADFSTGNRVELLVNGDVFFPAMLKAIGEARKTITLETYIWASGEISDRFIEALSERARAGVRVKVLCDGMGTLKLKDEDQQRLLDAGVDLLIYGREHWYEIKPNINHHTHRKLLVIDGRVGFTGGMCIDDKWGGNADSPEVWRETQVRIEGPVVRQMQAVFATNWLQTTSHLLFGSDYFPEVDSSSTGGTRVQCYKSGPNEAPEHARISYLAAIAAARHSIQIANAYFVPDDLMVDMLLAARERGVRVQVIVPGINDSRFGRAASRSRWGKLLAAGAEIHAYQPAMFHSKMMMVDDFFTTIGSTNFDNRSFGINDEVNVNILDGAVALRSREIFEEDLKRSLPVTREEFESRPFYIKVLDHICGLFRSQI</sequence>
<reference evidence="3 4" key="1">
    <citation type="submission" date="2019-07" db="EMBL/GenBank/DDBJ databases">
        <title>Description of 53C-WASEF.</title>
        <authorList>
            <person name="Pitt A."/>
            <person name="Hahn M.W."/>
        </authorList>
    </citation>
    <scope>NUCLEOTIDE SEQUENCE [LARGE SCALE GENOMIC DNA]</scope>
    <source>
        <strain evidence="3 4">53C-WASEF</strain>
    </source>
</reference>
<dbReference type="SMART" id="SM00155">
    <property type="entry name" value="PLDc"/>
    <property type="match status" value="2"/>
</dbReference>
<dbReference type="Proteomes" id="UP000315648">
    <property type="component" value="Unassembled WGS sequence"/>
</dbReference>
<feature type="transmembrane region" description="Helical" evidence="1">
    <location>
        <begin position="29"/>
        <end position="47"/>
    </location>
</feature>
<dbReference type="SUPFAM" id="SSF56024">
    <property type="entry name" value="Phospholipase D/nuclease"/>
    <property type="match status" value="2"/>
</dbReference>
<evidence type="ECO:0000256" key="1">
    <source>
        <dbReference type="SAM" id="Phobius"/>
    </source>
</evidence>
<feature type="domain" description="PLD phosphodiesterase" evidence="2">
    <location>
        <begin position="182"/>
        <end position="209"/>
    </location>
</feature>
<dbReference type="PANTHER" id="PTHR21248:SF22">
    <property type="entry name" value="PHOSPHOLIPASE D"/>
    <property type="match status" value="1"/>
</dbReference>
<dbReference type="OrthoDB" id="9762009at2"/>
<accession>A0A556QM98</accession>
<dbReference type="Pfam" id="PF13091">
    <property type="entry name" value="PLDc_2"/>
    <property type="match status" value="2"/>
</dbReference>
<dbReference type="Gene3D" id="3.30.870.10">
    <property type="entry name" value="Endonuclease Chain A"/>
    <property type="match status" value="2"/>
</dbReference>
<dbReference type="CDD" id="cd09110">
    <property type="entry name" value="PLDc_CLS_1"/>
    <property type="match status" value="1"/>
</dbReference>